<dbReference type="KEGG" id="caer:CSV91_04570"/>
<evidence type="ECO:0000259" key="1">
    <source>
        <dbReference type="PROSITE" id="PS51186"/>
    </source>
</evidence>
<protein>
    <recommendedName>
        <fullName evidence="1">N-acetyltransferase domain-containing protein</fullName>
    </recommendedName>
</protein>
<dbReference type="InterPro" id="IPR016181">
    <property type="entry name" value="Acyl_CoA_acyltransferase"/>
</dbReference>
<dbReference type="PROSITE" id="PS51186">
    <property type="entry name" value="GNAT"/>
    <property type="match status" value="1"/>
</dbReference>
<organism evidence="2 3">
    <name type="scientific">Collinsella aerofaciens</name>
    <dbReference type="NCBI Taxonomy" id="74426"/>
    <lineage>
        <taxon>Bacteria</taxon>
        <taxon>Bacillati</taxon>
        <taxon>Actinomycetota</taxon>
        <taxon>Coriobacteriia</taxon>
        <taxon>Coriobacteriales</taxon>
        <taxon>Coriobacteriaceae</taxon>
        <taxon>Collinsella</taxon>
    </lineage>
</organism>
<dbReference type="Proteomes" id="UP000225608">
    <property type="component" value="Chromosome"/>
</dbReference>
<proteinExistence type="predicted"/>
<dbReference type="GO" id="GO:0016747">
    <property type="term" value="F:acyltransferase activity, transferring groups other than amino-acyl groups"/>
    <property type="evidence" value="ECO:0007669"/>
    <property type="project" value="InterPro"/>
</dbReference>
<dbReference type="InterPro" id="IPR000182">
    <property type="entry name" value="GNAT_dom"/>
</dbReference>
<evidence type="ECO:0000313" key="2">
    <source>
        <dbReference type="EMBL" id="ATP53869.1"/>
    </source>
</evidence>
<dbReference type="EMBL" id="CP024160">
    <property type="protein sequence ID" value="ATP53869.1"/>
    <property type="molecule type" value="Genomic_DNA"/>
</dbReference>
<dbReference type="SUPFAM" id="SSF55729">
    <property type="entry name" value="Acyl-CoA N-acyltransferases (Nat)"/>
    <property type="match status" value="1"/>
</dbReference>
<accession>A0A2D1TWY5</accession>
<name>A0A2D1TWY5_9ACTN</name>
<feature type="domain" description="N-acetyltransferase" evidence="1">
    <location>
        <begin position="1"/>
        <end position="175"/>
    </location>
</feature>
<dbReference type="AlphaFoldDB" id="A0A2D1TWY5"/>
<dbReference type="CDD" id="cd04301">
    <property type="entry name" value="NAT_SF"/>
    <property type="match status" value="1"/>
</dbReference>
<dbReference type="Pfam" id="PF00583">
    <property type="entry name" value="Acetyltransf_1"/>
    <property type="match status" value="1"/>
</dbReference>
<sequence>MGPDDVDAMVDLDEQSGYEVYEAYADYIEEEDEDGDGGEENNYLWGVFADDELVGFCVTGGADDPDLPDAVTEHPLNEDMSTFLSHVYVDPDYRGNGYGARLVHDALLGYWESEGEQQPAFLDLSEYLFDDPDADPMKLAHLLIDFFGKNGFEPIPDDEHDITYTCMVLDPKNFKDPDAE</sequence>
<dbReference type="Gene3D" id="3.40.630.30">
    <property type="match status" value="1"/>
</dbReference>
<evidence type="ECO:0000313" key="3">
    <source>
        <dbReference type="Proteomes" id="UP000225608"/>
    </source>
</evidence>
<gene>
    <name evidence="2" type="ORF">CSV91_04570</name>
</gene>
<reference evidence="2 3" key="1">
    <citation type="submission" date="2017-10" db="EMBL/GenBank/DDBJ databases">
        <title>Complete genome sequence of Collinsella aerofaciens isolated from the gut of a healthy adult Indian.</title>
        <authorList>
            <person name="Bag S."/>
            <person name="Ghosh T.S."/>
            <person name="Das B."/>
        </authorList>
    </citation>
    <scope>NUCLEOTIDE SEQUENCE [LARGE SCALE GENOMIC DNA]</scope>
    <source>
        <strain evidence="3">indica</strain>
    </source>
</reference>